<organism evidence="1 2">
    <name type="scientific">Streptomyces cynarae</name>
    <dbReference type="NCBI Taxonomy" id="2981134"/>
    <lineage>
        <taxon>Bacteria</taxon>
        <taxon>Bacillati</taxon>
        <taxon>Actinomycetota</taxon>
        <taxon>Actinomycetes</taxon>
        <taxon>Kitasatosporales</taxon>
        <taxon>Streptomycetaceae</taxon>
        <taxon>Streptomyces</taxon>
    </lineage>
</organism>
<sequence length="146" mass="16100">MVDLAPGPVTAAVEPAARTELTDTLPALAASGGPPRRVDPPEFRDLLRASGQLRPDATTFAYRTRTVGTHTEQVLLLLKDWIMTLGPHDQMPRFREVDIRTFLRTGLDDPQQTPLAEEIINRAARGGHAQFRVLLREAEVGEKDAP</sequence>
<protein>
    <submittedName>
        <fullName evidence="1">Uncharacterized protein</fullName>
    </submittedName>
</protein>
<dbReference type="Proteomes" id="UP001061298">
    <property type="component" value="Plasmid punmamed2"/>
</dbReference>
<keyword evidence="2" id="KW-1185">Reference proteome</keyword>
<dbReference type="EMBL" id="CP106794">
    <property type="protein sequence ID" value="UXY25063.1"/>
    <property type="molecule type" value="Genomic_DNA"/>
</dbReference>
<proteinExistence type="predicted"/>
<name>A0ABY6EJN4_9ACTN</name>
<evidence type="ECO:0000313" key="1">
    <source>
        <dbReference type="EMBL" id="UXY25063.1"/>
    </source>
</evidence>
<keyword evidence="1" id="KW-0614">Plasmid</keyword>
<geneLocation type="plasmid" evidence="1 2">
    <name>punmamed2</name>
</geneLocation>
<evidence type="ECO:0000313" key="2">
    <source>
        <dbReference type="Proteomes" id="UP001061298"/>
    </source>
</evidence>
<accession>A0ABY6EJN4</accession>
<gene>
    <name evidence="1" type="ORF">N8I84_42360</name>
</gene>
<dbReference type="RefSeq" id="WP_263235393.1">
    <property type="nucleotide sequence ID" value="NZ_CP106794.1"/>
</dbReference>
<reference evidence="1" key="1">
    <citation type="submission" date="2022-10" db="EMBL/GenBank/DDBJ databases">
        <authorList>
            <person name="Mo P."/>
        </authorList>
    </citation>
    <scope>NUCLEOTIDE SEQUENCE</scope>
    <source>
        <strain evidence="1">HUAS 13-4</strain>
        <plasmid evidence="1">punmamed2</plasmid>
    </source>
</reference>